<feature type="compositionally biased region" description="Basic and acidic residues" evidence="2">
    <location>
        <begin position="603"/>
        <end position="628"/>
    </location>
</feature>
<feature type="compositionally biased region" description="Low complexity" evidence="2">
    <location>
        <begin position="75"/>
        <end position="88"/>
    </location>
</feature>
<feature type="region of interest" description="Disordered" evidence="2">
    <location>
        <begin position="1000"/>
        <end position="1035"/>
    </location>
</feature>
<evidence type="ECO:0000256" key="2">
    <source>
        <dbReference type="SAM" id="MobiDB-lite"/>
    </source>
</evidence>
<dbReference type="Proteomes" id="UP001231189">
    <property type="component" value="Unassembled WGS sequence"/>
</dbReference>
<organism evidence="4 5">
    <name type="scientific">Lolium multiflorum</name>
    <name type="common">Italian ryegrass</name>
    <name type="synonym">Lolium perenne subsp. multiflorum</name>
    <dbReference type="NCBI Taxonomy" id="4521"/>
    <lineage>
        <taxon>Eukaryota</taxon>
        <taxon>Viridiplantae</taxon>
        <taxon>Streptophyta</taxon>
        <taxon>Embryophyta</taxon>
        <taxon>Tracheophyta</taxon>
        <taxon>Spermatophyta</taxon>
        <taxon>Magnoliopsida</taxon>
        <taxon>Liliopsida</taxon>
        <taxon>Poales</taxon>
        <taxon>Poaceae</taxon>
        <taxon>BOP clade</taxon>
        <taxon>Pooideae</taxon>
        <taxon>Poodae</taxon>
        <taxon>Poeae</taxon>
        <taxon>Poeae Chloroplast Group 2 (Poeae type)</taxon>
        <taxon>Loliodinae</taxon>
        <taxon>Loliinae</taxon>
        <taxon>Lolium</taxon>
    </lineage>
</organism>
<reference evidence="4" key="1">
    <citation type="submission" date="2023-07" db="EMBL/GenBank/DDBJ databases">
        <title>A chromosome-level genome assembly of Lolium multiflorum.</title>
        <authorList>
            <person name="Chen Y."/>
            <person name="Copetti D."/>
            <person name="Kolliker R."/>
            <person name="Studer B."/>
        </authorList>
    </citation>
    <scope>NUCLEOTIDE SEQUENCE</scope>
    <source>
        <strain evidence="4">02402/16</strain>
        <tissue evidence="4">Leaf</tissue>
    </source>
</reference>
<accession>A0AAD8WFR6</accession>
<keyword evidence="1" id="KW-0863">Zinc-finger</keyword>
<proteinExistence type="predicted"/>
<keyword evidence="5" id="KW-1185">Reference proteome</keyword>
<feature type="region of interest" description="Disordered" evidence="2">
    <location>
        <begin position="1"/>
        <end position="29"/>
    </location>
</feature>
<dbReference type="InterPro" id="IPR001878">
    <property type="entry name" value="Znf_CCHC"/>
</dbReference>
<dbReference type="PANTHER" id="PTHR33087">
    <property type="entry name" value="OS07G0539200 PROTEIN"/>
    <property type="match status" value="1"/>
</dbReference>
<feature type="compositionally biased region" description="Basic and acidic residues" evidence="2">
    <location>
        <begin position="556"/>
        <end position="595"/>
    </location>
</feature>
<feature type="region of interest" description="Disordered" evidence="2">
    <location>
        <begin position="942"/>
        <end position="962"/>
    </location>
</feature>
<dbReference type="GO" id="GO:0003676">
    <property type="term" value="F:nucleic acid binding"/>
    <property type="evidence" value="ECO:0007669"/>
    <property type="project" value="InterPro"/>
</dbReference>
<feature type="compositionally biased region" description="Basic residues" evidence="2">
    <location>
        <begin position="629"/>
        <end position="638"/>
    </location>
</feature>
<evidence type="ECO:0000256" key="1">
    <source>
        <dbReference type="PROSITE-ProRule" id="PRU00047"/>
    </source>
</evidence>
<evidence type="ECO:0000313" key="5">
    <source>
        <dbReference type="Proteomes" id="UP001231189"/>
    </source>
</evidence>
<keyword evidence="1" id="KW-0862">Zinc</keyword>
<dbReference type="PROSITE" id="PS50158">
    <property type="entry name" value="ZF_CCHC"/>
    <property type="match status" value="1"/>
</dbReference>
<evidence type="ECO:0000259" key="3">
    <source>
        <dbReference type="PROSITE" id="PS50158"/>
    </source>
</evidence>
<protein>
    <recommendedName>
        <fullName evidence="3">CCHC-type domain-containing protein</fullName>
    </recommendedName>
</protein>
<name>A0AAD8WFR6_LOLMU</name>
<feature type="region of interest" description="Disordered" evidence="2">
    <location>
        <begin position="75"/>
        <end position="95"/>
    </location>
</feature>
<dbReference type="GO" id="GO:0008270">
    <property type="term" value="F:zinc ion binding"/>
    <property type="evidence" value="ECO:0007669"/>
    <property type="project" value="UniProtKB-KW"/>
</dbReference>
<evidence type="ECO:0000313" key="4">
    <source>
        <dbReference type="EMBL" id="KAK1652519.1"/>
    </source>
</evidence>
<dbReference type="SUPFAM" id="SSF57756">
    <property type="entry name" value="Retrovirus zinc finger-like domains"/>
    <property type="match status" value="1"/>
</dbReference>
<dbReference type="AlphaFoldDB" id="A0AAD8WFR6"/>
<dbReference type="PANTHER" id="PTHR33087:SF21">
    <property type="entry name" value="OS03G0782100 PROTEIN"/>
    <property type="match status" value="1"/>
</dbReference>
<feature type="domain" description="CCHC-type" evidence="3">
    <location>
        <begin position="234"/>
        <end position="248"/>
    </location>
</feature>
<gene>
    <name evidence="4" type="ORF">QYE76_070324</name>
</gene>
<dbReference type="InterPro" id="IPR053253">
    <property type="entry name" value="Sex_diff_modulator"/>
</dbReference>
<feature type="region of interest" description="Disordered" evidence="2">
    <location>
        <begin position="542"/>
        <end position="720"/>
    </location>
</feature>
<feature type="region of interest" description="Disordered" evidence="2">
    <location>
        <begin position="891"/>
        <end position="916"/>
    </location>
</feature>
<dbReference type="Gene3D" id="4.10.60.10">
    <property type="entry name" value="Zinc finger, CCHC-type"/>
    <property type="match status" value="1"/>
</dbReference>
<dbReference type="InterPro" id="IPR036875">
    <property type="entry name" value="Znf_CCHC_sf"/>
</dbReference>
<dbReference type="SMART" id="SM00343">
    <property type="entry name" value="ZnF_C2HC"/>
    <property type="match status" value="2"/>
</dbReference>
<dbReference type="EMBL" id="JAUUTY010000004">
    <property type="protein sequence ID" value="KAK1652519.1"/>
    <property type="molecule type" value="Genomic_DNA"/>
</dbReference>
<keyword evidence="1" id="KW-0479">Metal-binding</keyword>
<sequence length="1111" mass="121150">MSEREPPSPTSAPRSIQAGAATQHHAVSASALRATPAAGYGASHPAGLDLCFGSITPELASASARRGQVRETRAAELASAPSSRAPAAPAAPIPPPCKPTAVDLTGLDPIEVLPPPPALKAGDRPVRAGDAARTEISCSGKVSLAPPRLRSIIVAPLKNPADSRPEILDDSNGNWQEVRPKFWWRKVPHSSSGGRRREPSRRTVPSTVLTRFKGLCFRCLSPLHFVRSCSEKVRCIECKRQGHIGRNCTAKGFKATTGPPPPPPLPRLAGPLQANAAAWPALRGAAAPAMARASSPGHPSNRPDEVFSLSISTPAMERAATEMRRTHLAILISDPRLNISTRSIAKAIQDELNFDWGDIHVSASFPDDFLVKFTHPWQRDMALEKGSIPLRRGAMALTTWSPTARGRPQTWRYYCRVAIESLPLNAWTDEDTVKAILDGGCELDRIEQRSVLQDNTAALFAWVWSLDPDLIPCVKAHSILDRPAVGRADLPEGTPAEEGRDGPLYRVLIHLDTIIDYSPIDESRRKRGYAWPSKTRREWEFGTKDNALGSRRRPGRDRLGPSNHRRDDDRDDRRDDRDGRRGERRSSRHGGDRGGDGNSSRWSADDQHSRRGADRHDRRASRSPDYRRRGGSSRHRSRSPSLMQAAMTAAGDAGKGLATEPHGPRPLILPPVLARTPRGRRSPSRTPEGSNAMGSTPSPPPGPDRHMCLSSPMQASPPPSLEEGHYMICSPNTEHFDRSANGLLAPPSPQIPWAALTEAQQPFVEANAYADSWSANIVEINQPALVPDASLGLMDMAGWTGLPMESSGEHDPSMQALQSWCGTWQDEPSPGVLANTDRLFGPSCEEPGQSLLDQRCGTPIKEKTVYEINEFCALLEPVSAGWQLQDIFATPQQHTQQQFGSPAPQQPPSSPELSSDIDDDKLFEVTLKSNALRALRQAELCGPAPAEDDRSGAELADNGMHGPATMEEVTSRVAEMHVDPKTGIMSKLMGMFSPSLLGFPTNSARKKKSDAKKSFQMPTSSRRSERAATKTSTMMTTRRAQIAACKQLGLIQCDDDFTDEVLGQYLALYRQPLSTADLHGLATLTEVADRPNFVLPERDMVELLKESPYAT</sequence>
<comment type="caution">
    <text evidence="4">The sequence shown here is derived from an EMBL/GenBank/DDBJ whole genome shotgun (WGS) entry which is preliminary data.</text>
</comment>